<name>A0ABN2RNZ9_9ACTN</name>
<proteinExistence type="predicted"/>
<protein>
    <submittedName>
        <fullName evidence="2">Uncharacterized protein</fullName>
    </submittedName>
</protein>
<organism evidence="2 3">
    <name type="scientific">Catenulispora subtropica</name>
    <dbReference type="NCBI Taxonomy" id="450798"/>
    <lineage>
        <taxon>Bacteria</taxon>
        <taxon>Bacillati</taxon>
        <taxon>Actinomycetota</taxon>
        <taxon>Actinomycetes</taxon>
        <taxon>Catenulisporales</taxon>
        <taxon>Catenulisporaceae</taxon>
        <taxon>Catenulispora</taxon>
    </lineage>
</organism>
<accession>A0ABN2RNZ9</accession>
<feature type="compositionally biased region" description="Acidic residues" evidence="1">
    <location>
        <begin position="1"/>
        <end position="10"/>
    </location>
</feature>
<gene>
    <name evidence="2" type="ORF">GCM10009838_35080</name>
</gene>
<evidence type="ECO:0000313" key="3">
    <source>
        <dbReference type="Proteomes" id="UP001499854"/>
    </source>
</evidence>
<keyword evidence="3" id="KW-1185">Reference proteome</keyword>
<feature type="region of interest" description="Disordered" evidence="1">
    <location>
        <begin position="1"/>
        <end position="38"/>
    </location>
</feature>
<evidence type="ECO:0000256" key="1">
    <source>
        <dbReference type="SAM" id="MobiDB-lite"/>
    </source>
</evidence>
<evidence type="ECO:0000313" key="2">
    <source>
        <dbReference type="EMBL" id="GAA1972450.1"/>
    </source>
</evidence>
<dbReference type="EMBL" id="BAAAQM010000018">
    <property type="protein sequence ID" value="GAA1972450.1"/>
    <property type="molecule type" value="Genomic_DNA"/>
</dbReference>
<sequence>MEGPSEDWEESVQKRQAGARKAPEGRSGPGTPRRSECDELAIADYPPCGLPWVHSQIPSSFRPGRYQCGWDVDPVP</sequence>
<reference evidence="2 3" key="1">
    <citation type="journal article" date="2019" name="Int. J. Syst. Evol. Microbiol.">
        <title>The Global Catalogue of Microorganisms (GCM) 10K type strain sequencing project: providing services to taxonomists for standard genome sequencing and annotation.</title>
        <authorList>
            <consortium name="The Broad Institute Genomics Platform"/>
            <consortium name="The Broad Institute Genome Sequencing Center for Infectious Disease"/>
            <person name="Wu L."/>
            <person name="Ma J."/>
        </authorList>
    </citation>
    <scope>NUCLEOTIDE SEQUENCE [LARGE SCALE GENOMIC DNA]</scope>
    <source>
        <strain evidence="2 3">JCM 16013</strain>
    </source>
</reference>
<comment type="caution">
    <text evidence="2">The sequence shown here is derived from an EMBL/GenBank/DDBJ whole genome shotgun (WGS) entry which is preliminary data.</text>
</comment>
<dbReference type="Proteomes" id="UP001499854">
    <property type="component" value="Unassembled WGS sequence"/>
</dbReference>